<accession>A0A409WRJ2</accession>
<dbReference type="AlphaFoldDB" id="A0A409WRJ2"/>
<evidence type="ECO:0000256" key="1">
    <source>
        <dbReference type="SAM" id="MobiDB-lite"/>
    </source>
</evidence>
<keyword evidence="2" id="KW-0472">Membrane</keyword>
<evidence type="ECO:0000313" key="4">
    <source>
        <dbReference type="Proteomes" id="UP000283269"/>
    </source>
</evidence>
<feature type="compositionally biased region" description="Low complexity" evidence="1">
    <location>
        <begin position="553"/>
        <end position="578"/>
    </location>
</feature>
<gene>
    <name evidence="3" type="ORF">CVT25_014564</name>
</gene>
<keyword evidence="2" id="KW-1133">Transmembrane helix</keyword>
<dbReference type="InParanoid" id="A0A409WRJ2"/>
<dbReference type="OrthoDB" id="10662122at2759"/>
<dbReference type="Proteomes" id="UP000283269">
    <property type="component" value="Unassembled WGS sequence"/>
</dbReference>
<feature type="region of interest" description="Disordered" evidence="1">
    <location>
        <begin position="548"/>
        <end position="585"/>
    </location>
</feature>
<name>A0A409WRJ2_PSICY</name>
<reference evidence="3 4" key="1">
    <citation type="journal article" date="2018" name="Evol. Lett.">
        <title>Horizontal gene cluster transfer increased hallucinogenic mushroom diversity.</title>
        <authorList>
            <person name="Reynolds H.T."/>
            <person name="Vijayakumar V."/>
            <person name="Gluck-Thaler E."/>
            <person name="Korotkin H.B."/>
            <person name="Matheny P.B."/>
            <person name="Slot J.C."/>
        </authorList>
    </citation>
    <scope>NUCLEOTIDE SEQUENCE [LARGE SCALE GENOMIC DNA]</scope>
    <source>
        <strain evidence="3 4">2631</strain>
    </source>
</reference>
<feature type="compositionally biased region" description="Polar residues" evidence="1">
    <location>
        <begin position="189"/>
        <end position="199"/>
    </location>
</feature>
<evidence type="ECO:0000256" key="2">
    <source>
        <dbReference type="SAM" id="Phobius"/>
    </source>
</evidence>
<keyword evidence="2" id="KW-0812">Transmembrane</keyword>
<protein>
    <submittedName>
        <fullName evidence="3">Uncharacterized protein</fullName>
    </submittedName>
</protein>
<sequence>MTTPVPRFFSHPRRTVYSNTPNVFAVSIATAGTLLYARPAASLSFDSTHIETIFIVAGVVTIAIDSHVSGFACSISPLGDVFNNGGNFEFIKARAFPDISSLFPLSGSLKTIRSIGNVPVSDLNDFSSPLDLGGSLDVLSGETVVVPSLLLGSGPSTDVPTSVSGSYILRDSSEGNLEATHWTHGMPSIGNSIGTTSDEGNSRPVAVNSEGGSFGSAIGRPPGPFPPPSQRANNKADVKADHETPLFQIVGDGAPPPPPPPPSSTTSENDGDERRTTFLDWKYMMIALAVFVGLKQVSRGTFKRSSSSVNRGQKKKLFNNKTKPTGCFDSPAIGTSLVPDADVVPTKMPGQNITGSSLQWVSSPSTLQDGDISAFGQLESTTNCSYPLPMPCELNCSSGLYVNSTVDTAILSAIEPQSEPSQGCALNTVCGVFQYGSNLIHLTSFLGLLLMILLVYLGTCLAILAIKLFHTQVNNMIESSFDNNTYEQLENAFPGTLFHDPVLPVETDQPLRSTLPLGCVFLAPSGPCTIDPRPTRQITLEEGKQTFGLPLESPASPSGPSASSPSSCLSDASRSASPKGPRKVTFSEENEVFILPPNTATRDRNLRRRLSRRAMAAAGGTVNVAPVAKRH</sequence>
<feature type="region of interest" description="Disordered" evidence="1">
    <location>
        <begin position="182"/>
        <end position="273"/>
    </location>
</feature>
<proteinExistence type="predicted"/>
<comment type="caution">
    <text evidence="3">The sequence shown here is derived from an EMBL/GenBank/DDBJ whole genome shotgun (WGS) entry which is preliminary data.</text>
</comment>
<organism evidence="3 4">
    <name type="scientific">Psilocybe cyanescens</name>
    <dbReference type="NCBI Taxonomy" id="93625"/>
    <lineage>
        <taxon>Eukaryota</taxon>
        <taxon>Fungi</taxon>
        <taxon>Dikarya</taxon>
        <taxon>Basidiomycota</taxon>
        <taxon>Agaricomycotina</taxon>
        <taxon>Agaricomycetes</taxon>
        <taxon>Agaricomycetidae</taxon>
        <taxon>Agaricales</taxon>
        <taxon>Agaricineae</taxon>
        <taxon>Strophariaceae</taxon>
        <taxon>Psilocybe</taxon>
    </lineage>
</organism>
<evidence type="ECO:0000313" key="3">
    <source>
        <dbReference type="EMBL" id="PPQ81101.1"/>
    </source>
</evidence>
<feature type="transmembrane region" description="Helical" evidence="2">
    <location>
        <begin position="445"/>
        <end position="466"/>
    </location>
</feature>
<feature type="compositionally biased region" description="Basic and acidic residues" evidence="1">
    <location>
        <begin position="234"/>
        <end position="244"/>
    </location>
</feature>
<keyword evidence="4" id="KW-1185">Reference proteome</keyword>
<dbReference type="EMBL" id="NHYD01003284">
    <property type="protein sequence ID" value="PPQ81101.1"/>
    <property type="molecule type" value="Genomic_DNA"/>
</dbReference>
<feature type="compositionally biased region" description="Pro residues" evidence="1">
    <location>
        <begin position="254"/>
        <end position="263"/>
    </location>
</feature>